<dbReference type="AlphaFoldDB" id="A0ABD3T701"/>
<proteinExistence type="predicted"/>
<evidence type="ECO:0000313" key="2">
    <source>
        <dbReference type="Proteomes" id="UP001634394"/>
    </source>
</evidence>
<reference evidence="1 2" key="1">
    <citation type="submission" date="2024-11" db="EMBL/GenBank/DDBJ databases">
        <title>Chromosome-level genome assembly of the freshwater bivalve Anodonta woodiana.</title>
        <authorList>
            <person name="Chen X."/>
        </authorList>
    </citation>
    <scope>NUCLEOTIDE SEQUENCE [LARGE SCALE GENOMIC DNA]</scope>
    <source>
        <strain evidence="1">MN2024</strain>
        <tissue evidence="1">Gills</tissue>
    </source>
</reference>
<accession>A0ABD3T701</accession>
<organism evidence="1 2">
    <name type="scientific">Sinanodonta woodiana</name>
    <name type="common">Chinese pond mussel</name>
    <name type="synonym">Anodonta woodiana</name>
    <dbReference type="NCBI Taxonomy" id="1069815"/>
    <lineage>
        <taxon>Eukaryota</taxon>
        <taxon>Metazoa</taxon>
        <taxon>Spiralia</taxon>
        <taxon>Lophotrochozoa</taxon>
        <taxon>Mollusca</taxon>
        <taxon>Bivalvia</taxon>
        <taxon>Autobranchia</taxon>
        <taxon>Heteroconchia</taxon>
        <taxon>Palaeoheterodonta</taxon>
        <taxon>Unionida</taxon>
        <taxon>Unionoidea</taxon>
        <taxon>Unionidae</taxon>
        <taxon>Unioninae</taxon>
        <taxon>Sinanodonta</taxon>
    </lineage>
</organism>
<keyword evidence="2" id="KW-1185">Reference proteome</keyword>
<sequence length="65" mass="7310">MMKPMRDSKLPSDTCFVHTLQLTLNDTFSTFVKCYPESSCHSRTPQSTSLSVASQCSTQMVFDVK</sequence>
<name>A0ABD3T701_SINWO</name>
<gene>
    <name evidence="1" type="ORF">ACJMK2_023826</name>
</gene>
<dbReference type="EMBL" id="JBJQND010000019">
    <property type="protein sequence ID" value="KAL3832162.1"/>
    <property type="molecule type" value="Genomic_DNA"/>
</dbReference>
<comment type="caution">
    <text evidence="1">The sequence shown here is derived from an EMBL/GenBank/DDBJ whole genome shotgun (WGS) entry which is preliminary data.</text>
</comment>
<dbReference type="Proteomes" id="UP001634394">
    <property type="component" value="Unassembled WGS sequence"/>
</dbReference>
<protein>
    <submittedName>
        <fullName evidence="1">Uncharacterized protein</fullName>
    </submittedName>
</protein>
<evidence type="ECO:0000313" key="1">
    <source>
        <dbReference type="EMBL" id="KAL3832162.1"/>
    </source>
</evidence>